<accession>A0A2M6W5Z5</accession>
<gene>
    <name evidence="2" type="ORF">COU29_03070</name>
</gene>
<feature type="transmembrane region" description="Helical" evidence="1">
    <location>
        <begin position="6"/>
        <end position="24"/>
    </location>
</feature>
<evidence type="ECO:0000256" key="1">
    <source>
        <dbReference type="SAM" id="Phobius"/>
    </source>
</evidence>
<feature type="transmembrane region" description="Helical" evidence="1">
    <location>
        <begin position="181"/>
        <end position="203"/>
    </location>
</feature>
<organism evidence="2 3">
    <name type="scientific">Candidatus Magasanikbacteria bacterium CG10_big_fil_rev_8_21_14_0_10_36_32</name>
    <dbReference type="NCBI Taxonomy" id="1974646"/>
    <lineage>
        <taxon>Bacteria</taxon>
        <taxon>Candidatus Magasanikiibacteriota</taxon>
    </lineage>
</organism>
<evidence type="ECO:0000313" key="3">
    <source>
        <dbReference type="Proteomes" id="UP000231426"/>
    </source>
</evidence>
<sequence>MAIVYSLTFIVVIGILLGSVYTYYQEHLFNKNFSAKLQQMTTSDSLSETKMQAQSNLDYLAEENYNHGSHPIPYKDNDDENWDWWFSVEDLIKNDLNYTDDDTKKAFRLIQKMFSHSFQSTLNTPTAGTEAILKIKDEFNAVELNKNNVLRGLTIRRDMQNIADNQPSYTQLVPRALTTNILIMTTLFVIPFTLLLVVLFFGFEIHEEIKLSNTISKLKTILSFRSFD</sequence>
<dbReference type="EMBL" id="PFBV01000004">
    <property type="protein sequence ID" value="PIT88223.1"/>
    <property type="molecule type" value="Genomic_DNA"/>
</dbReference>
<evidence type="ECO:0000313" key="2">
    <source>
        <dbReference type="EMBL" id="PIT88223.1"/>
    </source>
</evidence>
<protein>
    <submittedName>
        <fullName evidence="2">Uncharacterized protein</fullName>
    </submittedName>
</protein>
<reference evidence="3" key="1">
    <citation type="submission" date="2017-09" db="EMBL/GenBank/DDBJ databases">
        <title>Depth-based differentiation of microbial function through sediment-hosted aquifers and enrichment of novel symbionts in the deep terrestrial subsurface.</title>
        <authorList>
            <person name="Probst A.J."/>
            <person name="Ladd B."/>
            <person name="Jarett J.K."/>
            <person name="Geller-Mcgrath D.E."/>
            <person name="Sieber C.M.K."/>
            <person name="Emerson J.B."/>
            <person name="Anantharaman K."/>
            <person name="Thomas B.C."/>
            <person name="Malmstrom R."/>
            <person name="Stieglmeier M."/>
            <person name="Klingl A."/>
            <person name="Woyke T."/>
            <person name="Ryan C.M."/>
            <person name="Banfield J.F."/>
        </authorList>
    </citation>
    <scope>NUCLEOTIDE SEQUENCE [LARGE SCALE GENOMIC DNA]</scope>
</reference>
<dbReference type="Proteomes" id="UP000231426">
    <property type="component" value="Unassembled WGS sequence"/>
</dbReference>
<comment type="caution">
    <text evidence="2">The sequence shown here is derived from an EMBL/GenBank/DDBJ whole genome shotgun (WGS) entry which is preliminary data.</text>
</comment>
<keyword evidence="1" id="KW-0812">Transmembrane</keyword>
<proteinExistence type="predicted"/>
<name>A0A2M6W5Z5_9BACT</name>
<dbReference type="AlphaFoldDB" id="A0A2M6W5Z5"/>
<keyword evidence="1" id="KW-1133">Transmembrane helix</keyword>
<keyword evidence="1" id="KW-0472">Membrane</keyword>